<evidence type="ECO:0000313" key="11">
    <source>
        <dbReference type="Proteomes" id="UP000717328"/>
    </source>
</evidence>
<protein>
    <recommendedName>
        <fullName evidence="12">Cytochrome P450</fullName>
    </recommendedName>
</protein>
<comment type="caution">
    <text evidence="10">The sequence shown here is derived from an EMBL/GenBank/DDBJ whole genome shotgun (WGS) entry which is preliminary data.</text>
</comment>
<comment type="similarity">
    <text evidence="3">Belongs to the cytochrome P450 family.</text>
</comment>
<dbReference type="GO" id="GO:0004497">
    <property type="term" value="F:monooxygenase activity"/>
    <property type="evidence" value="ECO:0007669"/>
    <property type="project" value="UniProtKB-KW"/>
</dbReference>
<dbReference type="SUPFAM" id="SSF48264">
    <property type="entry name" value="Cytochrome P450"/>
    <property type="match status" value="1"/>
</dbReference>
<evidence type="ECO:0000313" key="10">
    <source>
        <dbReference type="EMBL" id="KAG5654317.1"/>
    </source>
</evidence>
<name>A0A9P7GPA6_9AGAR</name>
<keyword evidence="4 9" id="KW-0349">Heme</keyword>
<dbReference type="GO" id="GO:0016705">
    <property type="term" value="F:oxidoreductase activity, acting on paired donors, with incorporation or reduction of molecular oxygen"/>
    <property type="evidence" value="ECO:0007669"/>
    <property type="project" value="InterPro"/>
</dbReference>
<keyword evidence="5 9" id="KW-0479">Metal-binding</keyword>
<dbReference type="GO" id="GO:0020037">
    <property type="term" value="F:heme binding"/>
    <property type="evidence" value="ECO:0007669"/>
    <property type="project" value="InterPro"/>
</dbReference>
<evidence type="ECO:0008006" key="12">
    <source>
        <dbReference type="Google" id="ProtNLM"/>
    </source>
</evidence>
<dbReference type="Pfam" id="PF00067">
    <property type="entry name" value="p450"/>
    <property type="match status" value="1"/>
</dbReference>
<evidence type="ECO:0000256" key="4">
    <source>
        <dbReference type="ARBA" id="ARBA00022617"/>
    </source>
</evidence>
<accession>A0A9P7GPA6</accession>
<proteinExistence type="inferred from homology"/>
<dbReference type="GO" id="GO:0005506">
    <property type="term" value="F:iron ion binding"/>
    <property type="evidence" value="ECO:0007669"/>
    <property type="project" value="InterPro"/>
</dbReference>
<reference evidence="10" key="2">
    <citation type="submission" date="2021-10" db="EMBL/GenBank/DDBJ databases">
        <title>Phylogenomics reveals ancestral predisposition of the termite-cultivated fungus Termitomyces towards a domesticated lifestyle.</title>
        <authorList>
            <person name="Auxier B."/>
            <person name="Grum-Grzhimaylo A."/>
            <person name="Cardenas M.E."/>
            <person name="Lodge J.D."/>
            <person name="Laessoe T."/>
            <person name="Pedersen O."/>
            <person name="Smith M.E."/>
            <person name="Kuyper T.W."/>
            <person name="Franco-Molano E.A."/>
            <person name="Baroni T.J."/>
            <person name="Aanen D.K."/>
        </authorList>
    </citation>
    <scope>NUCLEOTIDE SEQUENCE</scope>
    <source>
        <strain evidence="10">D49</strain>
    </source>
</reference>
<dbReference type="PANTHER" id="PTHR46300">
    <property type="entry name" value="P450, PUTATIVE (EUROFUNG)-RELATED-RELATED"/>
    <property type="match status" value="1"/>
</dbReference>
<dbReference type="Proteomes" id="UP000717328">
    <property type="component" value="Unassembled WGS sequence"/>
</dbReference>
<feature type="binding site" description="axial binding residue" evidence="9">
    <location>
        <position position="191"/>
    </location>
    <ligand>
        <name>heme</name>
        <dbReference type="ChEBI" id="CHEBI:30413"/>
    </ligand>
    <ligandPart>
        <name>Fe</name>
        <dbReference type="ChEBI" id="CHEBI:18248"/>
    </ligandPart>
</feature>
<comment type="cofactor">
    <cofactor evidence="1 9">
        <name>heme</name>
        <dbReference type="ChEBI" id="CHEBI:30413"/>
    </cofactor>
</comment>
<comment type="pathway">
    <text evidence="2">Secondary metabolite biosynthesis.</text>
</comment>
<reference evidence="10" key="1">
    <citation type="submission" date="2021-02" db="EMBL/GenBank/DDBJ databases">
        <authorList>
            <person name="Nieuwenhuis M."/>
            <person name="Van De Peppel L.J.J."/>
        </authorList>
    </citation>
    <scope>NUCLEOTIDE SEQUENCE</scope>
    <source>
        <strain evidence="10">D49</strain>
    </source>
</reference>
<keyword evidence="11" id="KW-1185">Reference proteome</keyword>
<keyword evidence="6" id="KW-0560">Oxidoreductase</keyword>
<keyword evidence="8" id="KW-0503">Monooxygenase</keyword>
<evidence type="ECO:0000256" key="7">
    <source>
        <dbReference type="ARBA" id="ARBA00023004"/>
    </source>
</evidence>
<keyword evidence="7 9" id="KW-0408">Iron</keyword>
<dbReference type="InterPro" id="IPR002401">
    <property type="entry name" value="Cyt_P450_E_grp-I"/>
</dbReference>
<evidence type="ECO:0000256" key="5">
    <source>
        <dbReference type="ARBA" id="ARBA00022723"/>
    </source>
</evidence>
<gene>
    <name evidence="10" type="ORF">H0H81_004736</name>
</gene>
<evidence type="ECO:0000256" key="1">
    <source>
        <dbReference type="ARBA" id="ARBA00001971"/>
    </source>
</evidence>
<sequence length="237" mass="25898">MACSALDSGTVHHWLKICEQRAGTAESSFVRSHIEAMSEEENNVEGQGSAAMLHAAGTDTIWVTLTIFILAMVLHPECQRRAQEELDAVLGAGRLPEFRDRPSLPYVEAILQETLRQAAPLGLPHVSLEDDMYNGMLITKGSIVIANIRSITLDENIYHKPTEFIPERFLPQPTGGGEPAPPVYGCGQRICPGRHFGDNSIWIAIATILAAVTITKAVGQDGEEITPEVRFKSTLLK</sequence>
<evidence type="ECO:0000256" key="3">
    <source>
        <dbReference type="ARBA" id="ARBA00010617"/>
    </source>
</evidence>
<evidence type="ECO:0000256" key="9">
    <source>
        <dbReference type="PIRSR" id="PIRSR602401-1"/>
    </source>
</evidence>
<dbReference type="OrthoDB" id="2789670at2759"/>
<dbReference type="InterPro" id="IPR050364">
    <property type="entry name" value="Cytochrome_P450_fung"/>
</dbReference>
<organism evidence="10 11">
    <name type="scientific">Sphagnurus paluster</name>
    <dbReference type="NCBI Taxonomy" id="117069"/>
    <lineage>
        <taxon>Eukaryota</taxon>
        <taxon>Fungi</taxon>
        <taxon>Dikarya</taxon>
        <taxon>Basidiomycota</taxon>
        <taxon>Agaricomycotina</taxon>
        <taxon>Agaricomycetes</taxon>
        <taxon>Agaricomycetidae</taxon>
        <taxon>Agaricales</taxon>
        <taxon>Tricholomatineae</taxon>
        <taxon>Lyophyllaceae</taxon>
        <taxon>Sphagnurus</taxon>
    </lineage>
</organism>
<dbReference type="AlphaFoldDB" id="A0A9P7GPA6"/>
<evidence type="ECO:0000256" key="8">
    <source>
        <dbReference type="ARBA" id="ARBA00023033"/>
    </source>
</evidence>
<dbReference type="PANTHER" id="PTHR46300:SF5">
    <property type="entry name" value="CYTOCHROME P450"/>
    <property type="match status" value="1"/>
</dbReference>
<dbReference type="InterPro" id="IPR036396">
    <property type="entry name" value="Cyt_P450_sf"/>
</dbReference>
<evidence type="ECO:0000256" key="2">
    <source>
        <dbReference type="ARBA" id="ARBA00005179"/>
    </source>
</evidence>
<dbReference type="EMBL" id="JABCKI010000012">
    <property type="protein sequence ID" value="KAG5654317.1"/>
    <property type="molecule type" value="Genomic_DNA"/>
</dbReference>
<dbReference type="InterPro" id="IPR001128">
    <property type="entry name" value="Cyt_P450"/>
</dbReference>
<evidence type="ECO:0000256" key="6">
    <source>
        <dbReference type="ARBA" id="ARBA00023002"/>
    </source>
</evidence>
<dbReference type="Gene3D" id="1.10.630.10">
    <property type="entry name" value="Cytochrome P450"/>
    <property type="match status" value="1"/>
</dbReference>
<dbReference type="PRINTS" id="PR00463">
    <property type="entry name" value="EP450I"/>
</dbReference>